<dbReference type="GO" id="GO:0003774">
    <property type="term" value="F:cytoskeletal motor activity"/>
    <property type="evidence" value="ECO:0007669"/>
    <property type="project" value="InterPro"/>
</dbReference>
<dbReference type="PANTHER" id="PTHR19876:SF2">
    <property type="entry name" value="COATOMER SUBUNIT BETA"/>
    <property type="match status" value="1"/>
</dbReference>
<dbReference type="Pfam" id="PF00063">
    <property type="entry name" value="Myosin_head"/>
    <property type="match status" value="1"/>
</dbReference>
<evidence type="ECO:0000256" key="6">
    <source>
        <dbReference type="PROSITE-ProRule" id="PRU00782"/>
    </source>
</evidence>
<dbReference type="InterPro" id="IPR027417">
    <property type="entry name" value="P-loop_NTPase"/>
</dbReference>
<dbReference type="InterPro" id="IPR050844">
    <property type="entry name" value="Coatomer_complex_subunit"/>
</dbReference>
<dbReference type="EMBL" id="JAGFBS010000032">
    <property type="protein sequence ID" value="KAG6371752.1"/>
    <property type="molecule type" value="Genomic_DNA"/>
</dbReference>
<evidence type="ECO:0000259" key="8">
    <source>
        <dbReference type="PROSITE" id="PS51456"/>
    </source>
</evidence>
<evidence type="ECO:0000256" key="2">
    <source>
        <dbReference type="ARBA" id="ARBA00022737"/>
    </source>
</evidence>
<dbReference type="InterPro" id="IPR001609">
    <property type="entry name" value="Myosin_head_motor_dom-like"/>
</dbReference>
<dbReference type="GO" id="GO:0003779">
    <property type="term" value="F:actin binding"/>
    <property type="evidence" value="ECO:0007669"/>
    <property type="project" value="UniProtKB-KW"/>
</dbReference>
<reference evidence="9" key="1">
    <citation type="submission" date="2021-03" db="EMBL/GenBank/DDBJ databases">
        <title>Evolutionary innovations through gain and loss of genes in the ectomycorrhizal Boletales.</title>
        <authorList>
            <person name="Wu G."/>
            <person name="Miyauchi S."/>
            <person name="Morin E."/>
            <person name="Yang Z.-L."/>
            <person name="Xu J."/>
            <person name="Martin F.M."/>
        </authorList>
    </citation>
    <scope>NUCLEOTIDE SEQUENCE</scope>
    <source>
        <strain evidence="9">BR01</strain>
    </source>
</reference>
<dbReference type="InterPro" id="IPR001680">
    <property type="entry name" value="WD40_rpt"/>
</dbReference>
<dbReference type="GO" id="GO:0006890">
    <property type="term" value="P:retrograde vesicle-mediated transport, Golgi to endoplasmic reticulum"/>
    <property type="evidence" value="ECO:0007669"/>
    <property type="project" value="TreeGrafter"/>
</dbReference>
<keyword evidence="2" id="KW-0677">Repeat</keyword>
<dbReference type="PRINTS" id="PR00320">
    <property type="entry name" value="GPROTEINBRPT"/>
</dbReference>
<dbReference type="GO" id="GO:0030126">
    <property type="term" value="C:COPI vesicle coat"/>
    <property type="evidence" value="ECO:0007669"/>
    <property type="project" value="TreeGrafter"/>
</dbReference>
<evidence type="ECO:0000256" key="3">
    <source>
        <dbReference type="ARBA" id="ARBA00023123"/>
    </source>
</evidence>
<evidence type="ECO:0000256" key="7">
    <source>
        <dbReference type="SAM" id="MobiDB-lite"/>
    </source>
</evidence>
<dbReference type="AlphaFoldDB" id="A0A8I2YHB8"/>
<dbReference type="SUPFAM" id="SSF50978">
    <property type="entry name" value="WD40 repeat-like"/>
    <property type="match status" value="1"/>
</dbReference>
<evidence type="ECO:0000256" key="4">
    <source>
        <dbReference type="ARBA" id="ARBA00023175"/>
    </source>
</evidence>
<keyword evidence="6" id="KW-0009">Actin-binding</keyword>
<keyword evidence="4" id="KW-0505">Motor protein</keyword>
<dbReference type="Pfam" id="PF00400">
    <property type="entry name" value="WD40"/>
    <property type="match status" value="3"/>
</dbReference>
<dbReference type="Proteomes" id="UP000683000">
    <property type="component" value="Unassembled WGS sequence"/>
</dbReference>
<name>A0A8I2YHB8_9AGAM</name>
<feature type="domain" description="Myosin motor" evidence="8">
    <location>
        <begin position="261"/>
        <end position="417"/>
    </location>
</feature>
<dbReference type="InterPro" id="IPR036322">
    <property type="entry name" value="WD40_repeat_dom_sf"/>
</dbReference>
<comment type="similarity">
    <text evidence="6">Belongs to the TRAFAC class myosin-kinesin ATPase superfamily. Myosin family.</text>
</comment>
<proteinExistence type="inferred from homology"/>
<dbReference type="Gene3D" id="3.40.850.10">
    <property type="entry name" value="Kinesin motor domain"/>
    <property type="match status" value="2"/>
</dbReference>
<organism evidence="9 10">
    <name type="scientific">Boletus reticuloceps</name>
    <dbReference type="NCBI Taxonomy" id="495285"/>
    <lineage>
        <taxon>Eukaryota</taxon>
        <taxon>Fungi</taxon>
        <taxon>Dikarya</taxon>
        <taxon>Basidiomycota</taxon>
        <taxon>Agaricomycotina</taxon>
        <taxon>Agaricomycetes</taxon>
        <taxon>Agaricomycetidae</taxon>
        <taxon>Boletales</taxon>
        <taxon>Boletineae</taxon>
        <taxon>Boletaceae</taxon>
        <taxon>Boletoideae</taxon>
        <taxon>Boletus</taxon>
    </lineage>
</organism>
<dbReference type="InterPro" id="IPR015943">
    <property type="entry name" value="WD40/YVTN_repeat-like_dom_sf"/>
</dbReference>
<dbReference type="Gene3D" id="2.130.10.10">
    <property type="entry name" value="YVTN repeat-like/Quinoprotein amine dehydrogenase"/>
    <property type="match status" value="1"/>
</dbReference>
<gene>
    <name evidence="9" type="ORF">JVT61DRAFT_9104</name>
</gene>
<evidence type="ECO:0000313" key="10">
    <source>
        <dbReference type="Proteomes" id="UP000683000"/>
    </source>
</evidence>
<dbReference type="GO" id="GO:0006886">
    <property type="term" value="P:intracellular protein transport"/>
    <property type="evidence" value="ECO:0007669"/>
    <property type="project" value="TreeGrafter"/>
</dbReference>
<dbReference type="OrthoDB" id="2629061at2759"/>
<dbReference type="GO" id="GO:0006888">
    <property type="term" value="P:endoplasmic reticulum to Golgi vesicle-mediated transport"/>
    <property type="evidence" value="ECO:0007669"/>
    <property type="project" value="TreeGrafter"/>
</dbReference>
<keyword evidence="10" id="KW-1185">Reference proteome</keyword>
<feature type="repeat" description="WD" evidence="5">
    <location>
        <begin position="198"/>
        <end position="227"/>
    </location>
</feature>
<feature type="repeat" description="WD" evidence="5">
    <location>
        <begin position="72"/>
        <end position="104"/>
    </location>
</feature>
<dbReference type="SMART" id="SM00242">
    <property type="entry name" value="MYSc"/>
    <property type="match status" value="1"/>
</dbReference>
<dbReference type="PROSITE" id="PS50082">
    <property type="entry name" value="WD_REPEATS_2"/>
    <property type="match status" value="3"/>
</dbReference>
<protein>
    <submittedName>
        <fullName evidence="9">WD40-repeat-containing domain protein</fullName>
    </submittedName>
</protein>
<sequence length="764" mass="85308">MLFDVSRKLFSRSDRVKGTNFHPTEPWLLTSLYNSSVNIYNHETGTLVKTFKVSNVPLRVFNYNTHEKVVSFEAHPDYIRCLAVHLTASIVVTGSDDMTIKAWDWDKRWKCIQVYEGHTHYIMSIAFNPKYANTFVSACLDRTVKMWSLGSGTANFTMDTHDKGVNYVDFYPGPDRPYLQELRSDDGRSHQQSIFTVFHPNLPIIISGSEDGMVKIWNNNTYRLENTFWNGRVWCCEGMQTRLPLHSTKGSSSSRISTTSLLVVNPYKTLANANDISAREYEERCYKDTGLSLASSTLLQPHLYELAAQVYLLMRRTRQSQSVITRPPFFFPLQEGAKRASQVKALHTLLDAFGNVPNPNLSRHSRYLELHFNDRRRIESVKVLAFALDKSRIGRLAHEERTFHIFYQFLAGAAPQECDYFNVGGIRLVGFVATPCFRSRHAVGPSQAPSPEVLRVSSPVSLAAVFVHLAVHTLFPDIRRATTEAFTEAVVKRPQLHAIMAYLSKPVASVKAAVPPASSSEEQEKPVSTSEEGAASVDRGLVGVGTPSRNLSADSLEVLNVHVDLAMKNVLEASMMDPKLGFAEASYRAIGTLAFVAPQVVLLRVMDQLRVDIDAKALGALTEEDLGIWETPEGTTYVDGKVKAPPMSTLRSHPQTKHAFLLGGYAASDFLYRRLQQHPVFSEVHLCRPSGHPNKAVADGAVSSYVDPLVTSRTSRYTYGIDVVSPYNPSLFDHREREHTQFATPSGGMVLPNGFKSILLKVST</sequence>
<dbReference type="PROSITE" id="PS50294">
    <property type="entry name" value="WD_REPEATS_REGION"/>
    <property type="match status" value="2"/>
</dbReference>
<evidence type="ECO:0000256" key="1">
    <source>
        <dbReference type="ARBA" id="ARBA00022574"/>
    </source>
</evidence>
<dbReference type="SUPFAM" id="SSF52540">
    <property type="entry name" value="P-loop containing nucleoside triphosphate hydrolases"/>
    <property type="match status" value="1"/>
</dbReference>
<dbReference type="GO" id="GO:0016459">
    <property type="term" value="C:myosin complex"/>
    <property type="evidence" value="ECO:0007669"/>
    <property type="project" value="UniProtKB-KW"/>
</dbReference>
<dbReference type="InterPro" id="IPR036961">
    <property type="entry name" value="Kinesin_motor_dom_sf"/>
</dbReference>
<keyword evidence="3 6" id="KW-0518">Myosin</keyword>
<keyword evidence="1 5" id="KW-0853">WD repeat</keyword>
<comment type="caution">
    <text evidence="9">The sequence shown here is derived from an EMBL/GenBank/DDBJ whole genome shotgun (WGS) entry which is preliminary data.</text>
</comment>
<evidence type="ECO:0000256" key="5">
    <source>
        <dbReference type="PROSITE-ProRule" id="PRU00221"/>
    </source>
</evidence>
<dbReference type="PANTHER" id="PTHR19876">
    <property type="entry name" value="COATOMER"/>
    <property type="match status" value="1"/>
</dbReference>
<dbReference type="PROSITE" id="PS51456">
    <property type="entry name" value="MYOSIN_MOTOR"/>
    <property type="match status" value="1"/>
</dbReference>
<dbReference type="SMART" id="SM00320">
    <property type="entry name" value="WD40"/>
    <property type="match status" value="4"/>
</dbReference>
<accession>A0A8I2YHB8</accession>
<dbReference type="GO" id="GO:0006891">
    <property type="term" value="P:intra-Golgi vesicle-mediated transport"/>
    <property type="evidence" value="ECO:0007669"/>
    <property type="project" value="TreeGrafter"/>
</dbReference>
<dbReference type="GO" id="GO:0005524">
    <property type="term" value="F:ATP binding"/>
    <property type="evidence" value="ECO:0007669"/>
    <property type="project" value="InterPro"/>
</dbReference>
<comment type="caution">
    <text evidence="6">Lacks conserved residue(s) required for the propagation of feature annotation.</text>
</comment>
<dbReference type="InterPro" id="IPR020472">
    <property type="entry name" value="WD40_PAC1"/>
</dbReference>
<feature type="repeat" description="WD" evidence="5">
    <location>
        <begin position="115"/>
        <end position="157"/>
    </location>
</feature>
<evidence type="ECO:0000313" key="9">
    <source>
        <dbReference type="EMBL" id="KAG6371752.1"/>
    </source>
</evidence>
<feature type="region of interest" description="Disordered" evidence="7">
    <location>
        <begin position="514"/>
        <end position="534"/>
    </location>
</feature>